<keyword evidence="3" id="KW-0472">Membrane</keyword>
<feature type="signal peptide" evidence="4">
    <location>
        <begin position="1"/>
        <end position="27"/>
    </location>
</feature>
<dbReference type="SUPFAM" id="SSF57850">
    <property type="entry name" value="RING/U-box"/>
    <property type="match status" value="1"/>
</dbReference>
<protein>
    <recommendedName>
        <fullName evidence="5">RING-type domain-containing protein</fullName>
    </recommendedName>
</protein>
<evidence type="ECO:0000313" key="7">
    <source>
        <dbReference type="Proteomes" id="UP000242180"/>
    </source>
</evidence>
<evidence type="ECO:0000259" key="5">
    <source>
        <dbReference type="PROSITE" id="PS50089"/>
    </source>
</evidence>
<feature type="region of interest" description="Disordered" evidence="2">
    <location>
        <begin position="218"/>
        <end position="262"/>
    </location>
</feature>
<dbReference type="InterPro" id="IPR001841">
    <property type="entry name" value="Znf_RING"/>
</dbReference>
<dbReference type="STRING" id="13706.A0A1X2H7L4"/>
<sequence length="262" mass="29097">MLWYSRGFWSPCAHLFFLLMIPQIIAAAEVNSSATAQASDNNASSKVNYEDAAVIVHWQYVLVGVAGCFVLLLGTIIICLQLRRLRIEMERQETDAEMFGYRQYHAQQPHLATATESTLDLVSPVFVYSENEKSSSDARRSTDDETKNLATWFAHASEQTCTVCLEGFIDKRSSVRRLICGHLYHASCIDQWLTVRSCLCPMCKAPCFENIQDRSNQNDMNASDQEPASGCRSSAVLSSNPAQQGEMETQATSTAPTSSSRA</sequence>
<dbReference type="AlphaFoldDB" id="A0A1X2H7L4"/>
<keyword evidence="3" id="KW-1133">Transmembrane helix</keyword>
<comment type="caution">
    <text evidence="6">The sequence shown here is derived from an EMBL/GenBank/DDBJ whole genome shotgun (WGS) entry which is preliminary data.</text>
</comment>
<gene>
    <name evidence="6" type="ORF">BCR43DRAFT_525740</name>
</gene>
<evidence type="ECO:0000313" key="6">
    <source>
        <dbReference type="EMBL" id="ORY94546.1"/>
    </source>
</evidence>
<dbReference type="InterPro" id="IPR013083">
    <property type="entry name" value="Znf_RING/FYVE/PHD"/>
</dbReference>
<evidence type="ECO:0000256" key="3">
    <source>
        <dbReference type="SAM" id="Phobius"/>
    </source>
</evidence>
<keyword evidence="7" id="KW-1185">Reference proteome</keyword>
<dbReference type="GO" id="GO:0016567">
    <property type="term" value="P:protein ubiquitination"/>
    <property type="evidence" value="ECO:0007669"/>
    <property type="project" value="TreeGrafter"/>
</dbReference>
<feature type="chain" id="PRO_5012168374" description="RING-type domain-containing protein" evidence="4">
    <location>
        <begin position="28"/>
        <end position="262"/>
    </location>
</feature>
<keyword evidence="4" id="KW-0732">Signal</keyword>
<accession>A0A1X2H7L4</accession>
<name>A0A1X2H7L4_SYNRA</name>
<dbReference type="EMBL" id="MCGN01000007">
    <property type="protein sequence ID" value="ORY94546.1"/>
    <property type="molecule type" value="Genomic_DNA"/>
</dbReference>
<keyword evidence="1" id="KW-0862">Zinc</keyword>
<dbReference type="PROSITE" id="PS50089">
    <property type="entry name" value="ZF_RING_2"/>
    <property type="match status" value="1"/>
</dbReference>
<keyword evidence="1" id="KW-0479">Metal-binding</keyword>
<proteinExistence type="predicted"/>
<dbReference type="GO" id="GO:0008270">
    <property type="term" value="F:zinc ion binding"/>
    <property type="evidence" value="ECO:0007669"/>
    <property type="project" value="UniProtKB-KW"/>
</dbReference>
<keyword evidence="1" id="KW-0863">Zinc-finger</keyword>
<evidence type="ECO:0000256" key="1">
    <source>
        <dbReference type="PROSITE-ProRule" id="PRU00175"/>
    </source>
</evidence>
<dbReference type="Proteomes" id="UP000242180">
    <property type="component" value="Unassembled WGS sequence"/>
</dbReference>
<feature type="transmembrane region" description="Helical" evidence="3">
    <location>
        <begin position="58"/>
        <end position="82"/>
    </location>
</feature>
<evidence type="ECO:0000256" key="2">
    <source>
        <dbReference type="SAM" id="MobiDB-lite"/>
    </source>
</evidence>
<dbReference type="Gene3D" id="3.30.40.10">
    <property type="entry name" value="Zinc/RING finger domain, C3HC4 (zinc finger)"/>
    <property type="match status" value="1"/>
</dbReference>
<dbReference type="SMART" id="SM00184">
    <property type="entry name" value="RING"/>
    <property type="match status" value="1"/>
</dbReference>
<dbReference type="InParanoid" id="A0A1X2H7L4"/>
<dbReference type="PANTHER" id="PTHR45676">
    <property type="entry name" value="RING-H2 FINGER PROTEIN ATL51-RELATED"/>
    <property type="match status" value="1"/>
</dbReference>
<reference evidence="6 7" key="1">
    <citation type="submission" date="2016-07" db="EMBL/GenBank/DDBJ databases">
        <title>Pervasive Adenine N6-methylation of Active Genes in Fungi.</title>
        <authorList>
            <consortium name="DOE Joint Genome Institute"/>
            <person name="Mondo S.J."/>
            <person name="Dannebaum R.O."/>
            <person name="Kuo R.C."/>
            <person name="Labutti K."/>
            <person name="Haridas S."/>
            <person name="Kuo A."/>
            <person name="Salamov A."/>
            <person name="Ahrendt S.R."/>
            <person name="Lipzen A."/>
            <person name="Sullivan W."/>
            <person name="Andreopoulos W.B."/>
            <person name="Clum A."/>
            <person name="Lindquist E."/>
            <person name="Daum C."/>
            <person name="Ramamoorthy G.K."/>
            <person name="Gryganskyi A."/>
            <person name="Culley D."/>
            <person name="Magnuson J.K."/>
            <person name="James T.Y."/>
            <person name="O'Malley M.A."/>
            <person name="Stajich J.E."/>
            <person name="Spatafora J.W."/>
            <person name="Visel A."/>
            <person name="Grigoriev I.V."/>
        </authorList>
    </citation>
    <scope>NUCLEOTIDE SEQUENCE [LARGE SCALE GENOMIC DNA]</scope>
    <source>
        <strain evidence="6 7">NRRL 2496</strain>
    </source>
</reference>
<evidence type="ECO:0000256" key="4">
    <source>
        <dbReference type="SAM" id="SignalP"/>
    </source>
</evidence>
<dbReference type="OrthoDB" id="2289876at2759"/>
<keyword evidence="3" id="KW-0812">Transmembrane</keyword>
<feature type="domain" description="RING-type" evidence="5">
    <location>
        <begin position="161"/>
        <end position="204"/>
    </location>
</feature>
<feature type="compositionally biased region" description="Polar residues" evidence="2">
    <location>
        <begin position="218"/>
        <end position="247"/>
    </location>
</feature>
<organism evidence="6 7">
    <name type="scientific">Syncephalastrum racemosum</name>
    <name type="common">Filamentous fungus</name>
    <dbReference type="NCBI Taxonomy" id="13706"/>
    <lineage>
        <taxon>Eukaryota</taxon>
        <taxon>Fungi</taxon>
        <taxon>Fungi incertae sedis</taxon>
        <taxon>Mucoromycota</taxon>
        <taxon>Mucoromycotina</taxon>
        <taxon>Mucoromycetes</taxon>
        <taxon>Mucorales</taxon>
        <taxon>Syncephalastraceae</taxon>
        <taxon>Syncephalastrum</taxon>
    </lineage>
</organism>
<feature type="compositionally biased region" description="Low complexity" evidence="2">
    <location>
        <begin position="249"/>
        <end position="262"/>
    </location>
</feature>
<dbReference type="Pfam" id="PF13639">
    <property type="entry name" value="zf-RING_2"/>
    <property type="match status" value="1"/>
</dbReference>
<dbReference type="PANTHER" id="PTHR45676:SF159">
    <property type="entry name" value="RING-H2 FINGER PROTEIN ATL51"/>
    <property type="match status" value="1"/>
</dbReference>